<dbReference type="RefSeq" id="WP_094538103.1">
    <property type="nucleotide sequence ID" value="NZ_JAGIBT010000003.1"/>
</dbReference>
<dbReference type="GeneID" id="58263959"/>
<dbReference type="EMBL" id="JAGIBU010000003">
    <property type="protein sequence ID" value="MBS7824508.1"/>
    <property type="molecule type" value="Genomic_DNA"/>
</dbReference>
<evidence type="ECO:0000313" key="1">
    <source>
        <dbReference type="EMBL" id="MBS7824508.1"/>
    </source>
</evidence>
<sequence>MKKIITLIATLFFITACTTTSRVSDYNRHSEVASTYTPAQIRDAIITTGKARKWQIQEVTKDAVIAKQDIGKGRYAVTEVSYGRGHYDFKLLKSEGLKQQGKSVHRRYSHWIRLWNDDIQAKLN</sequence>
<reference evidence="1" key="1">
    <citation type="submission" date="2021-03" db="EMBL/GenBank/DDBJ databases">
        <title>Identification and antibiotic profiling of Wohlfahrtiimonas chitiniclastica, an underestimated human pathogen.</title>
        <authorList>
            <person name="Kopf A."/>
            <person name="Bunk B."/>
            <person name="Coldewey S."/>
            <person name="Gunzer F."/>
            <person name="Riedel T."/>
            <person name="Schroettner P."/>
        </authorList>
    </citation>
    <scope>NUCLEOTIDE SEQUENCE</scope>
    <source>
        <strain evidence="1">DSM 100917</strain>
    </source>
</reference>
<dbReference type="AlphaFoldDB" id="A0AB35C236"/>
<protein>
    <recommendedName>
        <fullName evidence="3">Lipoprotein</fullName>
    </recommendedName>
</protein>
<evidence type="ECO:0008006" key="3">
    <source>
        <dbReference type="Google" id="ProtNLM"/>
    </source>
</evidence>
<proteinExistence type="predicted"/>
<name>A0AB35C236_9GAMM</name>
<evidence type="ECO:0000313" key="2">
    <source>
        <dbReference type="Proteomes" id="UP000680020"/>
    </source>
</evidence>
<comment type="caution">
    <text evidence="1">The sequence shown here is derived from an EMBL/GenBank/DDBJ whole genome shotgun (WGS) entry which is preliminary data.</text>
</comment>
<dbReference type="Proteomes" id="UP000680020">
    <property type="component" value="Unassembled WGS sequence"/>
</dbReference>
<accession>A0AB35C236</accession>
<organism evidence="1 2">
    <name type="scientific">Wohlfahrtiimonas chitiniclastica</name>
    <dbReference type="NCBI Taxonomy" id="400946"/>
    <lineage>
        <taxon>Bacteria</taxon>
        <taxon>Pseudomonadati</taxon>
        <taxon>Pseudomonadota</taxon>
        <taxon>Gammaproteobacteria</taxon>
        <taxon>Cardiobacteriales</taxon>
        <taxon>Ignatzschineriaceae</taxon>
        <taxon>Wohlfahrtiimonas</taxon>
    </lineage>
</organism>
<gene>
    <name evidence="1" type="ORF">J7561_04745</name>
</gene>
<dbReference type="PROSITE" id="PS51257">
    <property type="entry name" value="PROKAR_LIPOPROTEIN"/>
    <property type="match status" value="1"/>
</dbReference>